<evidence type="ECO:0000313" key="1">
    <source>
        <dbReference type="EMBL" id="SPP27230.1"/>
    </source>
</evidence>
<reference evidence="2" key="1">
    <citation type="submission" date="2018-04" db="EMBL/GenBank/DDBJ databases">
        <authorList>
            <person name="Illikoud N."/>
        </authorList>
    </citation>
    <scope>NUCLEOTIDE SEQUENCE [LARGE SCALE GENOMIC DNA]</scope>
</reference>
<accession>A0A2X0QZN1</accession>
<dbReference type="EMBL" id="OUNC01000005">
    <property type="protein sequence ID" value="SPP27230.1"/>
    <property type="molecule type" value="Genomic_DNA"/>
</dbReference>
<protein>
    <submittedName>
        <fullName evidence="1">Uncharacterized protein</fullName>
    </submittedName>
</protein>
<name>A0A2X0QZN1_BROTH</name>
<dbReference type="Proteomes" id="UP000270190">
    <property type="component" value="Unassembled WGS sequence"/>
</dbReference>
<sequence length="76" mass="9031">MGIPFYVFTFDLSRQTTLILEGDIVKGCSVIKYTFYKTTYFKGKMTRTKVYFVNKEIRTALKHIRNYQNFLAKSQK</sequence>
<organism evidence="1 2">
    <name type="scientific">Brochothrix thermosphacta</name>
    <name type="common">Microbacterium thermosphactum</name>
    <dbReference type="NCBI Taxonomy" id="2756"/>
    <lineage>
        <taxon>Bacteria</taxon>
        <taxon>Bacillati</taxon>
        <taxon>Bacillota</taxon>
        <taxon>Bacilli</taxon>
        <taxon>Bacillales</taxon>
        <taxon>Listeriaceae</taxon>
        <taxon>Brochothrix</taxon>
    </lineage>
</organism>
<dbReference type="AlphaFoldDB" id="A0A2X0QZN1"/>
<gene>
    <name evidence="1" type="ORF">BTBSAS_130010</name>
</gene>
<proteinExistence type="predicted"/>
<evidence type="ECO:0000313" key="2">
    <source>
        <dbReference type="Proteomes" id="UP000270190"/>
    </source>
</evidence>